<evidence type="ECO:0000313" key="3">
    <source>
        <dbReference type="Proteomes" id="UP000193466"/>
    </source>
</evidence>
<keyword evidence="1" id="KW-1133">Transmembrane helix</keyword>
<reference evidence="2 3" key="1">
    <citation type="submission" date="2017-01" db="EMBL/GenBank/DDBJ databases">
        <authorList>
            <person name="Wolfgang W.J."/>
            <person name="Cole J."/>
            <person name="Wroblewski D."/>
            <person name="Mcginnis J."/>
            <person name="Musser K.A."/>
        </authorList>
    </citation>
    <scope>NUCLEOTIDE SEQUENCE [LARGE SCALE GENOMIC DNA]</scope>
    <source>
        <strain evidence="2 3">DSM 21643</strain>
    </source>
</reference>
<keyword evidence="1" id="KW-0472">Membrane</keyword>
<feature type="transmembrane region" description="Helical" evidence="1">
    <location>
        <begin position="41"/>
        <end position="60"/>
    </location>
</feature>
<evidence type="ECO:0000256" key="1">
    <source>
        <dbReference type="SAM" id="Phobius"/>
    </source>
</evidence>
<organism evidence="2 3">
    <name type="scientific">Neisseria zoodegmatis</name>
    <dbReference type="NCBI Taxonomy" id="326523"/>
    <lineage>
        <taxon>Bacteria</taxon>
        <taxon>Pseudomonadati</taxon>
        <taxon>Pseudomonadota</taxon>
        <taxon>Betaproteobacteria</taxon>
        <taxon>Neisseriales</taxon>
        <taxon>Neisseriaceae</taxon>
        <taxon>Neisseria</taxon>
    </lineage>
</organism>
<name>A0ABX3WEL3_9NEIS</name>
<protein>
    <submittedName>
        <fullName evidence="2">Uncharacterized protein</fullName>
    </submittedName>
</protein>
<accession>A0ABX3WEL3</accession>
<dbReference type="Proteomes" id="UP000193466">
    <property type="component" value="Unassembled WGS sequence"/>
</dbReference>
<comment type="caution">
    <text evidence="2">The sequence shown here is derived from an EMBL/GenBank/DDBJ whole genome shotgun (WGS) entry which is preliminary data.</text>
</comment>
<keyword evidence="3" id="KW-1185">Reference proteome</keyword>
<gene>
    <name evidence="2" type="ORF">BWD10_06770</name>
</gene>
<evidence type="ECO:0000313" key="2">
    <source>
        <dbReference type="EMBL" id="OSI10109.1"/>
    </source>
</evidence>
<dbReference type="EMBL" id="MTBM01000007">
    <property type="protein sequence ID" value="OSI10109.1"/>
    <property type="molecule type" value="Genomic_DNA"/>
</dbReference>
<keyword evidence="1" id="KW-0812">Transmembrane</keyword>
<proteinExistence type="predicted"/>
<sequence>MCFFLAYQKQAKSRNVWYLNQVNHADKSMGIFRLDVVHKNIVMEFYLALAKAFLFLYICIQMNTKIFN</sequence>